<dbReference type="Proteomes" id="UP000278143">
    <property type="component" value="Unassembled WGS sequence"/>
</dbReference>
<keyword evidence="7" id="KW-1185">Reference proteome</keyword>
<accession>A0A4P9YSJ0</accession>
<dbReference type="PROSITE" id="PS51371">
    <property type="entry name" value="CBS"/>
    <property type="match status" value="2"/>
</dbReference>
<evidence type="ECO:0000256" key="3">
    <source>
        <dbReference type="PROSITE-ProRule" id="PRU00703"/>
    </source>
</evidence>
<feature type="domain" description="CBS" evidence="5">
    <location>
        <begin position="306"/>
        <end position="363"/>
    </location>
</feature>
<reference evidence="7" key="1">
    <citation type="journal article" date="2018" name="Nat. Microbiol.">
        <title>Leveraging single-cell genomics to expand the fungal tree of life.</title>
        <authorList>
            <person name="Ahrendt S.R."/>
            <person name="Quandt C.A."/>
            <person name="Ciobanu D."/>
            <person name="Clum A."/>
            <person name="Salamov A."/>
            <person name="Andreopoulos B."/>
            <person name="Cheng J.F."/>
            <person name="Woyke T."/>
            <person name="Pelin A."/>
            <person name="Henrissat B."/>
            <person name="Reynolds N.K."/>
            <person name="Benny G.L."/>
            <person name="Smith M.E."/>
            <person name="James T.Y."/>
            <person name="Grigoriev I.V."/>
        </authorList>
    </citation>
    <scope>NUCLEOTIDE SEQUENCE [LARGE SCALE GENOMIC DNA]</scope>
    <source>
        <strain evidence="7">Benny S71-1</strain>
    </source>
</reference>
<evidence type="ECO:0000259" key="5">
    <source>
        <dbReference type="PROSITE" id="PS51371"/>
    </source>
</evidence>
<dbReference type="OrthoDB" id="449052at2759"/>
<evidence type="ECO:0000313" key="6">
    <source>
        <dbReference type="EMBL" id="RKP22913.1"/>
    </source>
</evidence>
<dbReference type="InterPro" id="IPR000644">
    <property type="entry name" value="CBS_dom"/>
</dbReference>
<evidence type="ECO:0000256" key="1">
    <source>
        <dbReference type="ARBA" id="ARBA00022737"/>
    </source>
</evidence>
<dbReference type="Gene3D" id="3.10.580.10">
    <property type="entry name" value="CBS-domain"/>
    <property type="match status" value="2"/>
</dbReference>
<dbReference type="EMBL" id="KZ991514">
    <property type="protein sequence ID" value="RKP22913.1"/>
    <property type="molecule type" value="Genomic_DNA"/>
</dbReference>
<protein>
    <recommendedName>
        <fullName evidence="5">CBS domain-containing protein</fullName>
    </recommendedName>
</protein>
<name>A0A4P9YSJ0_9FUNG</name>
<evidence type="ECO:0000256" key="2">
    <source>
        <dbReference type="ARBA" id="ARBA00023122"/>
    </source>
</evidence>
<dbReference type="PANTHER" id="PTHR13780">
    <property type="entry name" value="AMP-ACTIVATED PROTEIN KINASE, GAMMA REGULATORY SUBUNIT"/>
    <property type="match status" value="1"/>
</dbReference>
<sequence>MSTHTPPLSKGGSTRTATASPSISSDFRELLKTTSVHQLLLDKKNAIPLVALPATASIEDVLDRLLAEDVLSVPIYTSTTSDDNDTRYIGLVSAYDLLVYLSNDLDFDEDVMAWIEDGSHGSAADRLARDLQQPVLRVVEQLDLASKVVTVAPDDSVQTLLALLTRHGQHHAIVQASRTSTSAASYPLPCMISQTDLGRFLTQHFHQLGRILDWSVEETASHRPSPHRPVTVPVNTTAGAVFRQLSMLLASDAAPNEGGGALAVVDDMGSMVAECSAAELRGLNPARMDTLRRPILVYLRERAGGQLPRPYICWPNYTLTQCLAGMVRLGVRRAWLVDDAGVPRRVVTLSDVLRLFAPSSTAI</sequence>
<dbReference type="InterPro" id="IPR046342">
    <property type="entry name" value="CBS_dom_sf"/>
</dbReference>
<evidence type="ECO:0000256" key="4">
    <source>
        <dbReference type="SAM" id="MobiDB-lite"/>
    </source>
</evidence>
<feature type="domain" description="CBS" evidence="5">
    <location>
        <begin position="41"/>
        <end position="107"/>
    </location>
</feature>
<dbReference type="InterPro" id="IPR050511">
    <property type="entry name" value="AMPK_gamma/SDS23_families"/>
</dbReference>
<organism evidence="6 7">
    <name type="scientific">Syncephalis pseudoplumigaleata</name>
    <dbReference type="NCBI Taxonomy" id="1712513"/>
    <lineage>
        <taxon>Eukaryota</taxon>
        <taxon>Fungi</taxon>
        <taxon>Fungi incertae sedis</taxon>
        <taxon>Zoopagomycota</taxon>
        <taxon>Zoopagomycotina</taxon>
        <taxon>Zoopagomycetes</taxon>
        <taxon>Zoopagales</taxon>
        <taxon>Piptocephalidaceae</taxon>
        <taxon>Syncephalis</taxon>
    </lineage>
</organism>
<proteinExistence type="predicted"/>
<evidence type="ECO:0000313" key="7">
    <source>
        <dbReference type="Proteomes" id="UP000278143"/>
    </source>
</evidence>
<gene>
    <name evidence="6" type="ORF">SYNPS1DRAFT_25154</name>
</gene>
<dbReference type="Pfam" id="PF00571">
    <property type="entry name" value="CBS"/>
    <property type="match status" value="2"/>
</dbReference>
<keyword evidence="1" id="KW-0677">Repeat</keyword>
<feature type="region of interest" description="Disordered" evidence="4">
    <location>
        <begin position="1"/>
        <end position="21"/>
    </location>
</feature>
<dbReference type="SUPFAM" id="SSF54631">
    <property type="entry name" value="CBS-domain pair"/>
    <property type="match status" value="2"/>
</dbReference>
<dbReference type="PANTHER" id="PTHR13780:SF128">
    <property type="entry name" value="CBS DOMAIN-CONTAINING PROTEIN"/>
    <property type="match status" value="1"/>
</dbReference>
<keyword evidence="2 3" id="KW-0129">CBS domain</keyword>
<dbReference type="SMART" id="SM00116">
    <property type="entry name" value="CBS"/>
    <property type="match status" value="3"/>
</dbReference>
<dbReference type="AlphaFoldDB" id="A0A4P9YSJ0"/>